<feature type="signal peptide" evidence="6">
    <location>
        <begin position="1"/>
        <end position="18"/>
    </location>
</feature>
<evidence type="ECO:0000256" key="3">
    <source>
        <dbReference type="ARBA" id="ARBA00022801"/>
    </source>
</evidence>
<evidence type="ECO:0000313" key="9">
    <source>
        <dbReference type="Proteomes" id="UP000501128"/>
    </source>
</evidence>
<dbReference type="EC" id="3.5.2.6" evidence="5"/>
<proteinExistence type="inferred from homology"/>
<dbReference type="PANTHER" id="PTHR46825">
    <property type="entry name" value="D-ALANYL-D-ALANINE-CARBOXYPEPTIDASE/ENDOPEPTIDASE AMPH"/>
    <property type="match status" value="1"/>
</dbReference>
<dbReference type="GO" id="GO:0008800">
    <property type="term" value="F:beta-lactamase activity"/>
    <property type="evidence" value="ECO:0007669"/>
    <property type="project" value="UniProtKB-UniRule"/>
</dbReference>
<sequence>MRLLLLIGCWLVAVNAQSQTAVEKSLTQRVQRFYNAQQADSLYLIMSLTFQQQVPQPALRQFIANSYAQLGRWQRSEYVREHDGFAEYEGIFDRGTMIVKVAADATGKLAGFGLAPILVSKPVATDNRLRSSFDRTLDSLVRAHARHQLMVGMSIGLICHDSLFVYNYGETNRTNGRLPTDSTLYEIGSISKTFTATILANYVGWGLTKLDDPVNQHLPDSIPTLQHDGTVVTLRMLANHTSGLPRLPNNLGNVGSPPDNPYQAYDDKALFAYLKTVPLASKPGTTYQYSNLGTGLLGTILTRIAGKSYSQLLSSVITEPLAMTQTTLPLRSTDRLRLAQGYNATGQPTANWDFQALAGAGGIRSTAHDMLRYLRAELKGSPESLGMAMQMTRIVTFQDNSTGVGLSWHQSASKTGWWHTGGTGGYASFAGFDPKSRTALVILSNVAAPVDELALAITRLLNR</sequence>
<dbReference type="Gene3D" id="3.40.710.10">
    <property type="entry name" value="DD-peptidase/beta-lactamase superfamily"/>
    <property type="match status" value="1"/>
</dbReference>
<dbReference type="Pfam" id="PF00144">
    <property type="entry name" value="Beta-lactamase"/>
    <property type="match status" value="1"/>
</dbReference>
<dbReference type="GO" id="GO:0030288">
    <property type="term" value="C:outer membrane-bounded periplasmic space"/>
    <property type="evidence" value="ECO:0007669"/>
    <property type="project" value="InterPro"/>
</dbReference>
<reference evidence="8 9" key="1">
    <citation type="submission" date="2020-04" db="EMBL/GenBank/DDBJ databases">
        <title>Genome sequencing of novel species.</title>
        <authorList>
            <person name="Heo J."/>
            <person name="Kim S.-J."/>
            <person name="Kim J.-S."/>
            <person name="Hong S.-B."/>
            <person name="Kwon S.-W."/>
        </authorList>
    </citation>
    <scope>NUCLEOTIDE SEQUENCE [LARGE SCALE GENOMIC DNA]</scope>
    <source>
        <strain evidence="8 9">CJU-R4</strain>
    </source>
</reference>
<accession>A0A7L5DIM2</accession>
<dbReference type="EMBL" id="CP051677">
    <property type="protein sequence ID" value="QJD78229.1"/>
    <property type="molecule type" value="Genomic_DNA"/>
</dbReference>
<dbReference type="GO" id="GO:0017001">
    <property type="term" value="P:antibiotic catabolic process"/>
    <property type="evidence" value="ECO:0007669"/>
    <property type="project" value="InterPro"/>
</dbReference>
<keyword evidence="3 5" id="KW-0378">Hydrolase</keyword>
<keyword evidence="6" id="KW-0732">Signal</keyword>
<evidence type="ECO:0000256" key="2">
    <source>
        <dbReference type="ARBA" id="ARBA00007840"/>
    </source>
</evidence>
<dbReference type="AlphaFoldDB" id="A0A7L5DIM2"/>
<dbReference type="InterPro" id="IPR001466">
    <property type="entry name" value="Beta-lactam-related"/>
</dbReference>
<dbReference type="InterPro" id="IPR001586">
    <property type="entry name" value="Beta-lactam_class-C_AS"/>
</dbReference>
<organism evidence="8 9">
    <name type="scientific">Spirosoma rhododendri</name>
    <dbReference type="NCBI Taxonomy" id="2728024"/>
    <lineage>
        <taxon>Bacteria</taxon>
        <taxon>Pseudomonadati</taxon>
        <taxon>Bacteroidota</taxon>
        <taxon>Cytophagia</taxon>
        <taxon>Cytophagales</taxon>
        <taxon>Cytophagaceae</taxon>
        <taxon>Spirosoma</taxon>
    </lineage>
</organism>
<dbReference type="InterPro" id="IPR050491">
    <property type="entry name" value="AmpC-like"/>
</dbReference>
<keyword evidence="4 5" id="KW-0046">Antibiotic resistance</keyword>
<evidence type="ECO:0000259" key="7">
    <source>
        <dbReference type="Pfam" id="PF00144"/>
    </source>
</evidence>
<dbReference type="InterPro" id="IPR012338">
    <property type="entry name" value="Beta-lactam/transpept-like"/>
</dbReference>
<evidence type="ECO:0000256" key="4">
    <source>
        <dbReference type="ARBA" id="ARBA00023251"/>
    </source>
</evidence>
<comment type="similarity">
    <text evidence="2 5">Belongs to the class-C beta-lactamase family.</text>
</comment>
<keyword evidence="9" id="KW-1185">Reference proteome</keyword>
<feature type="chain" id="PRO_5029723225" description="Beta-lactamase" evidence="6">
    <location>
        <begin position="19"/>
        <end position="463"/>
    </location>
</feature>
<dbReference type="PANTHER" id="PTHR46825:SF8">
    <property type="entry name" value="BETA-LACTAMASE-RELATED"/>
    <property type="match status" value="1"/>
</dbReference>
<evidence type="ECO:0000313" key="8">
    <source>
        <dbReference type="EMBL" id="QJD78229.1"/>
    </source>
</evidence>
<gene>
    <name evidence="8" type="ORF">HH216_07170</name>
</gene>
<feature type="domain" description="Beta-lactamase-related" evidence="7">
    <location>
        <begin position="137"/>
        <end position="453"/>
    </location>
</feature>
<name>A0A7L5DIM2_9BACT</name>
<evidence type="ECO:0000256" key="5">
    <source>
        <dbReference type="RuleBase" id="RU361140"/>
    </source>
</evidence>
<evidence type="ECO:0000256" key="1">
    <source>
        <dbReference type="ARBA" id="ARBA00001526"/>
    </source>
</evidence>
<evidence type="ECO:0000256" key="6">
    <source>
        <dbReference type="SAM" id="SignalP"/>
    </source>
</evidence>
<dbReference type="SUPFAM" id="SSF56601">
    <property type="entry name" value="beta-lactamase/transpeptidase-like"/>
    <property type="match status" value="1"/>
</dbReference>
<dbReference type="PROSITE" id="PS00336">
    <property type="entry name" value="BETA_LACTAMASE_C"/>
    <property type="match status" value="1"/>
</dbReference>
<dbReference type="GO" id="GO:0046677">
    <property type="term" value="P:response to antibiotic"/>
    <property type="evidence" value="ECO:0007669"/>
    <property type="project" value="UniProtKB-UniRule"/>
</dbReference>
<comment type="catalytic activity">
    <reaction evidence="1 5">
        <text>a beta-lactam + H2O = a substituted beta-amino acid</text>
        <dbReference type="Rhea" id="RHEA:20401"/>
        <dbReference type="ChEBI" id="CHEBI:15377"/>
        <dbReference type="ChEBI" id="CHEBI:35627"/>
        <dbReference type="ChEBI" id="CHEBI:140347"/>
        <dbReference type="EC" id="3.5.2.6"/>
    </reaction>
</comment>
<protein>
    <recommendedName>
        <fullName evidence="5">Beta-lactamase</fullName>
        <ecNumber evidence="5">3.5.2.6</ecNumber>
    </recommendedName>
</protein>
<dbReference type="Proteomes" id="UP000501128">
    <property type="component" value="Chromosome"/>
</dbReference>
<dbReference type="RefSeq" id="WP_169550169.1">
    <property type="nucleotide sequence ID" value="NZ_CP051677.1"/>
</dbReference>
<dbReference type="KEGG" id="srho:HH216_07170"/>